<dbReference type="PANTHER" id="PTHR43344:SF20">
    <property type="entry name" value="URACIL PHOSPHORIBOSYLTRANSFERASE"/>
    <property type="match status" value="1"/>
</dbReference>
<dbReference type="SUPFAM" id="SSF56784">
    <property type="entry name" value="HAD-like"/>
    <property type="match status" value="1"/>
</dbReference>
<dbReference type="InterPro" id="IPR027417">
    <property type="entry name" value="P-loop_NTPase"/>
</dbReference>
<dbReference type="Proteomes" id="UP000243081">
    <property type="component" value="Unassembled WGS sequence"/>
</dbReference>
<dbReference type="Pfam" id="PF14681">
    <property type="entry name" value="UPRTase"/>
    <property type="match status" value="1"/>
</dbReference>
<dbReference type="Gene3D" id="3.40.50.1000">
    <property type="entry name" value="HAD superfamily/HAD-like"/>
    <property type="match status" value="1"/>
</dbReference>
<proteinExistence type="predicted"/>
<dbReference type="SUPFAM" id="SSF53271">
    <property type="entry name" value="PRTase-like"/>
    <property type="match status" value="1"/>
</dbReference>
<accession>A0A179I9F5</accession>
<dbReference type="InterPro" id="IPR050582">
    <property type="entry name" value="HAD-like_SerB"/>
</dbReference>
<dbReference type="InterPro" id="IPR029057">
    <property type="entry name" value="PRTase-like"/>
</dbReference>
<dbReference type="PANTHER" id="PTHR43344">
    <property type="entry name" value="PHOSPHOSERINE PHOSPHATASE"/>
    <property type="match status" value="1"/>
</dbReference>
<protein>
    <recommendedName>
        <fullName evidence="1">Phosphoribosyltransferase domain-containing protein</fullName>
    </recommendedName>
</protein>
<dbReference type="OrthoDB" id="5416609at2759"/>
<dbReference type="GO" id="GO:0005737">
    <property type="term" value="C:cytoplasm"/>
    <property type="evidence" value="ECO:0007669"/>
    <property type="project" value="TreeGrafter"/>
</dbReference>
<dbReference type="SUPFAM" id="SSF52540">
    <property type="entry name" value="P-loop containing nucleoside triphosphate hydrolases"/>
    <property type="match status" value="1"/>
</dbReference>
<dbReference type="GO" id="GO:0000287">
    <property type="term" value="F:magnesium ion binding"/>
    <property type="evidence" value="ECO:0007669"/>
    <property type="project" value="TreeGrafter"/>
</dbReference>
<dbReference type="Pfam" id="PF12710">
    <property type="entry name" value="HAD"/>
    <property type="match status" value="1"/>
</dbReference>
<dbReference type="GO" id="GO:0036424">
    <property type="term" value="F:L-phosphoserine phosphatase activity"/>
    <property type="evidence" value="ECO:0007669"/>
    <property type="project" value="TreeGrafter"/>
</dbReference>
<keyword evidence="3" id="KW-1185">Reference proteome</keyword>
<evidence type="ECO:0000313" key="2">
    <source>
        <dbReference type="EMBL" id="OAQ99316.1"/>
    </source>
</evidence>
<dbReference type="Pfam" id="PF13207">
    <property type="entry name" value="AAA_17"/>
    <property type="match status" value="1"/>
</dbReference>
<dbReference type="InterPro" id="IPR036412">
    <property type="entry name" value="HAD-like_sf"/>
</dbReference>
<sequence>MQGPILRRWHGFLRLARQSPSWYRERLREELLERREALTPMQKLSETADVFYILSRAMHDGYPLQTVTPYTPIPHIFIYTYMIAKFTSRWLFYRVAARLCRTPNAGQVREVINPAKEHKVGEVAFRHGLDRSDVRIIRDTNTMATSPVLRVSSSSLASDFDSTRVSEKKPLVIGLYGLPGSGKSTLINRMKLELELNNFDFYEGSELISTIVTGGLAAFQGLDQEDKRLVRQRAIASVAEDCLAQQRAAMVAGHYMFWPQGDLGGDVVATATDFHVYTHIIYLDIPAHTILERRKRDVHRHRPMASAAHLQQWQRAEIDQLRDLCRQHSVLFSVVPKHTDKFAFVLKLLRHFEQTKASCNFDFVLNKVEAALFGQDRAGAVLVIDADKTLSGDDAGYMYWQALHRSGHGATYTCPLTSLFSGPLGYSEAAFRQATLLYEESANDEEFEALCERLATSITIHPEFMTLFQLVRSHSHLRAIVLTCGIRRVWQLVLNKAGLGHMIKVIGGGRILDEVVVTPKIKGEIVSSLRKHTGLYVWAFGDSPLDLPMLEAANRSIVVSGDAQNRSRTMDDALRDAMDTRGLCSLQVLLPPHATPRLDTRKLPVIAFSDPDFLEAVVRRRKTDNYASAPMAARTCGWTLVHATNTTAAKLLMSPTRDASVAGPRLRKAHEEVGKFLGLHCLSEVIGVEEFDIPHVQGHRVAGFRLADESQTTIVALMRGGEPMAFGINEAFPRAMLVHAHCPEDIKLHHAQTQKNLILVDSVVNSGKSIVEFLQHVSRLKKDLKNIVVVAGVVQEETVAGGHALREMLEQNRIKMVALRVSSNKFTGTKATDTGNRLFNTTHLA</sequence>
<dbReference type="AlphaFoldDB" id="A0A179I9F5"/>
<dbReference type="EMBL" id="LUKN01002293">
    <property type="protein sequence ID" value="OAQ99316.1"/>
    <property type="molecule type" value="Genomic_DNA"/>
</dbReference>
<evidence type="ECO:0000313" key="3">
    <source>
        <dbReference type="Proteomes" id="UP000243081"/>
    </source>
</evidence>
<dbReference type="InterPro" id="IPR023214">
    <property type="entry name" value="HAD_sf"/>
</dbReference>
<organism evidence="2 3">
    <name type="scientific">Cordyceps confragosa</name>
    <name type="common">Lecanicillium lecanii</name>
    <dbReference type="NCBI Taxonomy" id="2714763"/>
    <lineage>
        <taxon>Eukaryota</taxon>
        <taxon>Fungi</taxon>
        <taxon>Dikarya</taxon>
        <taxon>Ascomycota</taxon>
        <taxon>Pezizomycotina</taxon>
        <taxon>Sordariomycetes</taxon>
        <taxon>Hypocreomycetidae</taxon>
        <taxon>Hypocreales</taxon>
        <taxon>Cordycipitaceae</taxon>
        <taxon>Akanthomyces</taxon>
    </lineage>
</organism>
<evidence type="ECO:0000259" key="1">
    <source>
        <dbReference type="Pfam" id="PF14681"/>
    </source>
</evidence>
<gene>
    <name evidence="2" type="ORF">LLEC1_05493</name>
</gene>
<feature type="domain" description="Phosphoribosyltransferase" evidence="1">
    <location>
        <begin position="644"/>
        <end position="841"/>
    </location>
</feature>
<dbReference type="GO" id="GO:0006564">
    <property type="term" value="P:L-serine biosynthetic process"/>
    <property type="evidence" value="ECO:0007669"/>
    <property type="project" value="TreeGrafter"/>
</dbReference>
<dbReference type="OMA" id="GHFMFWP"/>
<dbReference type="Gene3D" id="3.40.50.2020">
    <property type="match status" value="1"/>
</dbReference>
<comment type="caution">
    <text evidence="2">The sequence shown here is derived from an EMBL/GenBank/DDBJ whole genome shotgun (WGS) entry which is preliminary data.</text>
</comment>
<dbReference type="Gene3D" id="3.40.50.300">
    <property type="entry name" value="P-loop containing nucleotide triphosphate hydrolases"/>
    <property type="match status" value="1"/>
</dbReference>
<dbReference type="InterPro" id="IPR000836">
    <property type="entry name" value="PRTase_dom"/>
</dbReference>
<name>A0A179I9F5_CORDF</name>
<reference evidence="2 3" key="1">
    <citation type="submission" date="2016-03" db="EMBL/GenBank/DDBJ databases">
        <title>Fine-scale spatial genetic structure of a fungal parasite of coffee scale insects.</title>
        <authorList>
            <person name="Jackson D."/>
            <person name="Zemenick K.A."/>
            <person name="Malloure B."/>
            <person name="Quandt C.A."/>
            <person name="James T.Y."/>
        </authorList>
    </citation>
    <scope>NUCLEOTIDE SEQUENCE [LARGE SCALE GENOMIC DNA]</scope>
    <source>
        <strain evidence="2 3">UM487</strain>
    </source>
</reference>